<feature type="disulfide bond" evidence="5">
    <location>
        <begin position="352"/>
        <end position="413"/>
    </location>
</feature>
<feature type="disulfide bond" evidence="5">
    <location>
        <begin position="175"/>
        <end position="185"/>
    </location>
</feature>
<protein>
    <recommendedName>
        <fullName evidence="6">SRCR domain-containing protein</fullName>
    </recommendedName>
</protein>
<feature type="disulfide bond" evidence="5">
    <location>
        <begin position="249"/>
        <end position="310"/>
    </location>
</feature>
<reference evidence="7" key="3">
    <citation type="submission" date="2025-09" db="UniProtKB">
        <authorList>
            <consortium name="Ensembl"/>
        </authorList>
    </citation>
    <scope>IDENTIFICATION</scope>
</reference>
<dbReference type="Proteomes" id="UP000694399">
    <property type="component" value="Chromosome D3"/>
</dbReference>
<feature type="domain" description="SRCR" evidence="6">
    <location>
        <begin position="629"/>
        <end position="729"/>
    </location>
</feature>
<dbReference type="PROSITE" id="PS50287">
    <property type="entry name" value="SRCR_2"/>
    <property type="match status" value="8"/>
</dbReference>
<feature type="disulfide bond" evidence="5">
    <location>
        <begin position="698"/>
        <end position="708"/>
    </location>
</feature>
<feature type="disulfide bond" evidence="5">
    <location>
        <begin position="561"/>
        <end position="622"/>
    </location>
</feature>
<dbReference type="SUPFAM" id="SSF56487">
    <property type="entry name" value="SRCR-like"/>
    <property type="match status" value="8"/>
</dbReference>
<keyword evidence="1" id="KW-0732">Signal</keyword>
<dbReference type="PROSITE" id="PS00420">
    <property type="entry name" value="SRCR_1"/>
    <property type="match status" value="6"/>
</dbReference>
<feature type="domain" description="SRCR" evidence="6">
    <location>
        <begin position="314"/>
        <end position="414"/>
    </location>
</feature>
<evidence type="ECO:0000313" key="7">
    <source>
        <dbReference type="Ensembl" id="ENSPLOP00000023584.1"/>
    </source>
</evidence>
<evidence type="ECO:0000256" key="4">
    <source>
        <dbReference type="ARBA" id="ARBA00023180"/>
    </source>
</evidence>
<feature type="domain" description="SRCR" evidence="6">
    <location>
        <begin position="749"/>
        <end position="849"/>
    </location>
</feature>
<keyword evidence="3 5" id="KW-1015">Disulfide bond</keyword>
<keyword evidence="2" id="KW-0677">Repeat</keyword>
<feature type="disulfide bond" evidence="5">
    <location>
        <begin position="236"/>
        <end position="300"/>
    </location>
</feature>
<feature type="disulfide bond" evidence="5">
    <location>
        <begin position="458"/>
        <end position="519"/>
    </location>
</feature>
<feature type="disulfide bond" evidence="5">
    <location>
        <begin position="280"/>
        <end position="290"/>
    </location>
</feature>
<keyword evidence="4" id="KW-0325">Glycoprotein</keyword>
<dbReference type="Gene3D" id="3.10.250.10">
    <property type="entry name" value="SRCR-like domain"/>
    <property type="match status" value="8"/>
</dbReference>
<dbReference type="InterPro" id="IPR001190">
    <property type="entry name" value="SRCR"/>
</dbReference>
<dbReference type="GeneTree" id="ENSGT00940000162108"/>
<feature type="disulfide bond" evidence="5">
    <location>
        <begin position="339"/>
        <end position="403"/>
    </location>
</feature>
<dbReference type="PANTHER" id="PTHR19331">
    <property type="entry name" value="SCAVENGER RECEPTOR DOMAIN-CONTAINING"/>
    <property type="match status" value="1"/>
</dbReference>
<evidence type="ECO:0000256" key="2">
    <source>
        <dbReference type="ARBA" id="ARBA00022737"/>
    </source>
</evidence>
<feature type="disulfide bond" evidence="5">
    <location>
        <begin position="445"/>
        <end position="509"/>
    </location>
</feature>
<feature type="disulfide bond" evidence="5">
    <location>
        <begin position="548"/>
        <end position="612"/>
    </location>
</feature>
<dbReference type="PANTHER" id="PTHR19331:SF470">
    <property type="entry name" value="DELETED IN MALIGNANT BRAIN TUMORS 1 PROTEIN"/>
    <property type="match status" value="1"/>
</dbReference>
<feature type="domain" description="SRCR" evidence="6">
    <location>
        <begin position="420"/>
        <end position="520"/>
    </location>
</feature>
<keyword evidence="8" id="KW-1185">Reference proteome</keyword>
<feature type="disulfide bond" evidence="5">
    <location>
        <begin position="383"/>
        <end position="393"/>
    </location>
</feature>
<feature type="disulfide bond" evidence="5">
    <location>
        <begin position="131"/>
        <end position="195"/>
    </location>
</feature>
<feature type="disulfide bond" evidence="5">
    <location>
        <begin position="787"/>
        <end position="848"/>
    </location>
</feature>
<feature type="domain" description="SRCR" evidence="6">
    <location>
        <begin position="4"/>
        <end position="104"/>
    </location>
</feature>
<feature type="disulfide bond" evidence="5">
    <location>
        <begin position="667"/>
        <end position="728"/>
    </location>
</feature>
<feature type="disulfide bond" evidence="5">
    <location>
        <begin position="654"/>
        <end position="718"/>
    </location>
</feature>
<feature type="disulfide bond" evidence="5">
    <location>
        <begin position="818"/>
        <end position="828"/>
    </location>
</feature>
<reference evidence="7" key="2">
    <citation type="submission" date="2025-08" db="UniProtKB">
        <authorList>
            <consortium name="Ensembl"/>
        </authorList>
    </citation>
    <scope>IDENTIFICATION</scope>
</reference>
<dbReference type="PRINTS" id="PR00258">
    <property type="entry name" value="SPERACTRCPTR"/>
</dbReference>
<reference evidence="7" key="1">
    <citation type="journal article" date="2019" name="bioRxiv">
        <title>Long live the king: chromosome-level assembly of the lion (Panthera leo) using linked-read, Hi-C, and long read data.</title>
        <authorList>
            <person name="Armstrong E.E."/>
            <person name="Taylor R.W."/>
            <person name="Miller D.E."/>
            <person name="Kaelin C."/>
            <person name="Barsh G."/>
            <person name="Hadly E.A."/>
            <person name="Petrov D."/>
        </authorList>
    </citation>
    <scope>NUCLEOTIDE SEQUENCE [LARGE SCALE GENOMIC DNA]</scope>
</reference>
<feature type="disulfide bond" evidence="5">
    <location>
        <begin position="489"/>
        <end position="499"/>
    </location>
</feature>
<organism evidence="7 8">
    <name type="scientific">Panthera leo</name>
    <name type="common">Lion</name>
    <dbReference type="NCBI Taxonomy" id="9689"/>
    <lineage>
        <taxon>Eukaryota</taxon>
        <taxon>Metazoa</taxon>
        <taxon>Chordata</taxon>
        <taxon>Craniata</taxon>
        <taxon>Vertebrata</taxon>
        <taxon>Euteleostomi</taxon>
        <taxon>Mammalia</taxon>
        <taxon>Eutheria</taxon>
        <taxon>Laurasiatheria</taxon>
        <taxon>Carnivora</taxon>
        <taxon>Feliformia</taxon>
        <taxon>Felidae</taxon>
        <taxon>Pantherinae</taxon>
        <taxon>Panthera</taxon>
    </lineage>
</organism>
<dbReference type="FunFam" id="3.10.250.10:FF:000006">
    <property type="entry name" value="neurotrypsin isoform X2"/>
    <property type="match status" value="2"/>
</dbReference>
<dbReference type="GO" id="GO:0016020">
    <property type="term" value="C:membrane"/>
    <property type="evidence" value="ECO:0007669"/>
    <property type="project" value="InterPro"/>
</dbReference>
<feature type="disulfide bond" evidence="5">
    <location>
        <begin position="592"/>
        <end position="602"/>
    </location>
</feature>
<feature type="disulfide bond" evidence="5">
    <location>
        <begin position="42"/>
        <end position="103"/>
    </location>
</feature>
<dbReference type="Ensembl" id="ENSPLOT00000026052.1">
    <property type="protein sequence ID" value="ENSPLOP00000023584.1"/>
    <property type="gene ID" value="ENSPLOG00000016884.1"/>
</dbReference>
<evidence type="ECO:0000256" key="5">
    <source>
        <dbReference type="PROSITE-ProRule" id="PRU00196"/>
    </source>
</evidence>
<dbReference type="Pfam" id="PF00530">
    <property type="entry name" value="SRCR"/>
    <property type="match status" value="8"/>
</dbReference>
<evidence type="ECO:0000256" key="3">
    <source>
        <dbReference type="ARBA" id="ARBA00023157"/>
    </source>
</evidence>
<feature type="domain" description="SRCR" evidence="6">
    <location>
        <begin position="106"/>
        <end position="206"/>
    </location>
</feature>
<feature type="domain" description="SRCR" evidence="6">
    <location>
        <begin position="211"/>
        <end position="311"/>
    </location>
</feature>
<feature type="disulfide bond" evidence="5">
    <location>
        <begin position="73"/>
        <end position="83"/>
    </location>
</feature>
<dbReference type="AlphaFoldDB" id="A0A8C8XQW2"/>
<dbReference type="FunFam" id="3.10.250.10:FF:000003">
    <property type="entry name" value="Deleted in malignant brain tumors 1"/>
    <property type="match status" value="6"/>
</dbReference>
<name>A0A8C8XQW2_PANLE</name>
<feature type="disulfide bond" evidence="5">
    <location>
        <begin position="144"/>
        <end position="205"/>
    </location>
</feature>
<sequence length="916" mass="97409">WAVVRLVNGTRRCSGRVEVFYHGTWGSVCDDGWGLKEAHVVCRQLGCGRAVSAPLGAHFGPGSGKILLDNVHCSGKESHLALCAHDTWFTHNCGHEEDAGAICSGEGLVNGTGRCSGRVEVLIQGTWGTVCDDLWDLAEATVVCRQLQCGQAMAAPTGAHFGAGSGKIMLDDVQCVGSESHLGQCVHRGEARHNCGHLEDAGVVCRASMTVRLVNGTGRCSGRVEVLIQGTWGTVCDDFWDLAEATVVCRQLQCGQAVAAPTGAHFGAGSGKILLDDLQCAGSESHLGQCMHRGEAGHNCGHLEDAGVVCWAPVRLVGGHGRCAGRVELFYRGVWGTVCDDLWDLSEANIICRQLGCGWAISAPGEAHFGEGSGKILLDNVRCRGDEQHLEECSHIGWLSHNCGHGEDAGVICSGDWPDLRLVGGSGRCSGRVEVLHQEAWGTVCDDLWDLNEAEVVCRQLGCGRAVSALGKAHFGPGSGDIFLDNLQCSGVERSLGQCAHSGWSEHNCGHHEDAGVICSGNLRLVGGSGRCSGRVEVLHQEAWGTVCDDLWDLNEAEVVCRQLGCGWAVSALGKAHFGPGSGDIFLDNVQCSGMERSLGQCAHSGWSEHNCGHHEDAGVICSEDGPELRLVGGSGRCSGRLEVLHQGAWGTVCDDLWDLNEAKVVCRQLGCGRAIAAPGKAHFGPGSGNILLDNIQCSGSENHLGQCPSSGWSDHNCGHHEDAGVVCSGSLPELLFQDPTCPCCLCNTKLVNGSHRCEGRVEVFYNGTWGTVCDDSWDITDARVVCQQLGCGEALSAPAQSYFDGGTGHIMLDDMQCMGNEARLWQCTHNGWFSHNCGHHEDASAICSGEPPGHTSGKGKINASNYSERKPWLQAIFLKSICLRVSAHTLLSIAPKVLYERLSLALLLMLLQPYN</sequence>
<feature type="disulfide bond" evidence="5">
    <location>
        <begin position="29"/>
        <end position="93"/>
    </location>
</feature>
<proteinExistence type="predicted"/>
<evidence type="ECO:0000259" key="6">
    <source>
        <dbReference type="PROSITE" id="PS50287"/>
    </source>
</evidence>
<feature type="disulfide bond" evidence="5">
    <location>
        <begin position="774"/>
        <end position="838"/>
    </location>
</feature>
<evidence type="ECO:0000256" key="1">
    <source>
        <dbReference type="ARBA" id="ARBA00022729"/>
    </source>
</evidence>
<dbReference type="InterPro" id="IPR036772">
    <property type="entry name" value="SRCR-like_dom_sf"/>
</dbReference>
<feature type="domain" description="SRCR" evidence="6">
    <location>
        <begin position="523"/>
        <end position="623"/>
    </location>
</feature>
<dbReference type="SMART" id="SM00202">
    <property type="entry name" value="SR"/>
    <property type="match status" value="8"/>
</dbReference>
<evidence type="ECO:0000313" key="8">
    <source>
        <dbReference type="Proteomes" id="UP000694399"/>
    </source>
</evidence>
<accession>A0A8C8XQW2</accession>